<dbReference type="Gene3D" id="3.20.20.70">
    <property type="entry name" value="Aldolase class I"/>
    <property type="match status" value="1"/>
</dbReference>
<evidence type="ECO:0000313" key="1">
    <source>
        <dbReference type="EMBL" id="GAH16301.1"/>
    </source>
</evidence>
<feature type="non-terminal residue" evidence="1">
    <location>
        <position position="1"/>
    </location>
</feature>
<dbReference type="AlphaFoldDB" id="X1D6C3"/>
<dbReference type="EMBL" id="BART01030317">
    <property type="protein sequence ID" value="GAH16301.1"/>
    <property type="molecule type" value="Genomic_DNA"/>
</dbReference>
<organism evidence="1">
    <name type="scientific">marine sediment metagenome</name>
    <dbReference type="NCBI Taxonomy" id="412755"/>
    <lineage>
        <taxon>unclassified sequences</taxon>
        <taxon>metagenomes</taxon>
        <taxon>ecological metagenomes</taxon>
    </lineage>
</organism>
<protein>
    <recommendedName>
        <fullName evidence="2">Dihydroorotate dehydrogenase domain-containing protein</fullName>
    </recommendedName>
</protein>
<gene>
    <name evidence="1" type="ORF">S01H4_52974</name>
</gene>
<sequence>IGTGIMYRGLEIFNEVCTGIQSFMEKKGLEEVSEITGLAHSA</sequence>
<proteinExistence type="predicted"/>
<dbReference type="InterPro" id="IPR013785">
    <property type="entry name" value="Aldolase_TIM"/>
</dbReference>
<name>X1D6C3_9ZZZZ</name>
<dbReference type="SUPFAM" id="SSF51395">
    <property type="entry name" value="FMN-linked oxidoreductases"/>
    <property type="match status" value="1"/>
</dbReference>
<accession>X1D6C3</accession>
<reference evidence="1" key="1">
    <citation type="journal article" date="2014" name="Front. Microbiol.">
        <title>High frequency of phylogenetically diverse reductive dehalogenase-homologous genes in deep subseafloor sedimentary metagenomes.</title>
        <authorList>
            <person name="Kawai M."/>
            <person name="Futagami T."/>
            <person name="Toyoda A."/>
            <person name="Takaki Y."/>
            <person name="Nishi S."/>
            <person name="Hori S."/>
            <person name="Arai W."/>
            <person name="Tsubouchi T."/>
            <person name="Morono Y."/>
            <person name="Uchiyama I."/>
            <person name="Ito T."/>
            <person name="Fujiyama A."/>
            <person name="Inagaki F."/>
            <person name="Takami H."/>
        </authorList>
    </citation>
    <scope>NUCLEOTIDE SEQUENCE</scope>
    <source>
        <strain evidence="1">Expedition CK06-06</strain>
    </source>
</reference>
<evidence type="ECO:0008006" key="2">
    <source>
        <dbReference type="Google" id="ProtNLM"/>
    </source>
</evidence>
<comment type="caution">
    <text evidence="1">The sequence shown here is derived from an EMBL/GenBank/DDBJ whole genome shotgun (WGS) entry which is preliminary data.</text>
</comment>